<dbReference type="Proteomes" id="UP000764110">
    <property type="component" value="Unassembled WGS sequence"/>
</dbReference>
<protein>
    <recommendedName>
        <fullName evidence="4">Pregnancy-associated plasma protein-A</fullName>
    </recommendedName>
</protein>
<dbReference type="PANTHER" id="PTHR47466:SF1">
    <property type="entry name" value="METALLOPROTEASE MEP1 (AFU_ORTHOLOGUE AFUA_1G07730)-RELATED"/>
    <property type="match status" value="1"/>
</dbReference>
<dbReference type="AlphaFoldDB" id="A0A9P8M2E3"/>
<evidence type="ECO:0000313" key="2">
    <source>
        <dbReference type="EMBL" id="KAH0592311.1"/>
    </source>
</evidence>
<gene>
    <name evidence="2" type="ORF">MHUMG1_09924</name>
</gene>
<reference evidence="2 3" key="1">
    <citation type="submission" date="2020-07" db="EMBL/GenBank/DDBJ databases">
        <title>Metarhizium humberi genome.</title>
        <authorList>
            <person name="Lysoe E."/>
        </authorList>
    </citation>
    <scope>NUCLEOTIDE SEQUENCE [LARGE SCALE GENOMIC DNA]</scope>
    <source>
        <strain evidence="2 3">ESALQ1638</strain>
    </source>
</reference>
<name>A0A9P8M2E3_9HYPO</name>
<comment type="caution">
    <text evidence="2">The sequence shown here is derived from an EMBL/GenBank/DDBJ whole genome shotgun (WGS) entry which is preliminary data.</text>
</comment>
<keyword evidence="3" id="KW-1185">Reference proteome</keyword>
<dbReference type="SUPFAM" id="SSF55486">
    <property type="entry name" value="Metalloproteases ('zincins'), catalytic domain"/>
    <property type="match status" value="1"/>
</dbReference>
<dbReference type="GO" id="GO:0008237">
    <property type="term" value="F:metallopeptidase activity"/>
    <property type="evidence" value="ECO:0007669"/>
    <property type="project" value="InterPro"/>
</dbReference>
<evidence type="ECO:0000313" key="3">
    <source>
        <dbReference type="Proteomes" id="UP000764110"/>
    </source>
</evidence>
<sequence length="285" mass="31807">MNHDISRITSGKNIETYTIDPAAEANIAKFGDTRPISNDPLPATSPVIPRQQPDGTEEIGFNVYVHVVGRPEETKAKQTEFLLTRDDVKSQIEVLNRSFKPVGISFKLAGVDWTAISTLAPYENPFSKILSNKELQGIYKGDDKGDNTTLNLYFLNGTNGYGGISQNFFYVKRSVFVNARTVPGGTEPSFNMGLTTVHEVGHWLGLVDVYKVKPSWGSEEDFRKARAACLKLNGPCDTQTECLNYMSYASDKCKNEFNFEQIRFMKTFAKEMLAGRTPLPIEIPL</sequence>
<accession>A0A9P8M2E3</accession>
<dbReference type="PANTHER" id="PTHR47466">
    <property type="match status" value="1"/>
</dbReference>
<evidence type="ECO:0008006" key="4">
    <source>
        <dbReference type="Google" id="ProtNLM"/>
    </source>
</evidence>
<comment type="similarity">
    <text evidence="1">Belongs to the peptidase M43B family.</text>
</comment>
<dbReference type="Pfam" id="PF13582">
    <property type="entry name" value="Reprolysin_3"/>
    <property type="match status" value="1"/>
</dbReference>
<dbReference type="EMBL" id="JACEFI010000033">
    <property type="protein sequence ID" value="KAH0592311.1"/>
    <property type="molecule type" value="Genomic_DNA"/>
</dbReference>
<evidence type="ECO:0000256" key="1">
    <source>
        <dbReference type="ARBA" id="ARBA00008721"/>
    </source>
</evidence>
<proteinExistence type="inferred from homology"/>
<dbReference type="InterPro" id="IPR024079">
    <property type="entry name" value="MetalloPept_cat_dom_sf"/>
</dbReference>
<dbReference type="Gene3D" id="3.40.390.10">
    <property type="entry name" value="Collagenase (Catalytic Domain)"/>
    <property type="match status" value="1"/>
</dbReference>
<organism evidence="2 3">
    <name type="scientific">Metarhizium humberi</name>
    <dbReference type="NCBI Taxonomy" id="2596975"/>
    <lineage>
        <taxon>Eukaryota</taxon>
        <taxon>Fungi</taxon>
        <taxon>Dikarya</taxon>
        <taxon>Ascomycota</taxon>
        <taxon>Pezizomycotina</taxon>
        <taxon>Sordariomycetes</taxon>
        <taxon>Hypocreomycetidae</taxon>
        <taxon>Hypocreales</taxon>
        <taxon>Clavicipitaceae</taxon>
        <taxon>Metarhizium</taxon>
    </lineage>
</organism>